<dbReference type="Gene3D" id="3.30.200.20">
    <property type="entry name" value="Phosphorylase Kinase, domain 1"/>
    <property type="match status" value="1"/>
</dbReference>
<evidence type="ECO:0000256" key="9">
    <source>
        <dbReference type="SAM" id="MobiDB-lite"/>
    </source>
</evidence>
<name>A0A8C5QGB6_9ANUR</name>
<feature type="binding site" evidence="7">
    <location>
        <position position="72"/>
    </location>
    <ligand>
        <name>ATP</name>
        <dbReference type="ChEBI" id="CHEBI:30616"/>
    </ligand>
</feature>
<feature type="domain" description="AGC-kinase C-terminal" evidence="11">
    <location>
        <begin position="294"/>
        <end position="362"/>
    </location>
</feature>
<feature type="compositionally biased region" description="Basic and acidic residues" evidence="9">
    <location>
        <begin position="416"/>
        <end position="431"/>
    </location>
</feature>
<dbReference type="PANTHER" id="PTHR24351">
    <property type="entry name" value="RIBOSOMAL PROTEIN S6 KINASE"/>
    <property type="match status" value="1"/>
</dbReference>
<evidence type="ECO:0000256" key="4">
    <source>
        <dbReference type="ARBA" id="ARBA00022741"/>
    </source>
</evidence>
<feature type="region of interest" description="Disordered" evidence="9">
    <location>
        <begin position="363"/>
        <end position="383"/>
    </location>
</feature>
<dbReference type="Pfam" id="PF00069">
    <property type="entry name" value="Pkinase"/>
    <property type="match status" value="1"/>
</dbReference>
<dbReference type="InterPro" id="IPR000719">
    <property type="entry name" value="Prot_kinase_dom"/>
</dbReference>
<evidence type="ECO:0000256" key="1">
    <source>
        <dbReference type="ARBA" id="ARBA00022527"/>
    </source>
</evidence>
<reference evidence="12" key="1">
    <citation type="submission" date="2025-08" db="UniProtKB">
        <authorList>
            <consortium name="Ensembl"/>
        </authorList>
    </citation>
    <scope>IDENTIFICATION</scope>
</reference>
<keyword evidence="3" id="KW-0808">Transferase</keyword>
<dbReference type="InterPro" id="IPR008271">
    <property type="entry name" value="Ser/Thr_kinase_AS"/>
</dbReference>
<proteinExistence type="inferred from homology"/>
<dbReference type="SMART" id="SM00220">
    <property type="entry name" value="S_TKc"/>
    <property type="match status" value="1"/>
</dbReference>
<feature type="compositionally biased region" description="Low complexity" evidence="9">
    <location>
        <begin position="399"/>
        <end position="408"/>
    </location>
</feature>
<evidence type="ECO:0000313" key="12">
    <source>
        <dbReference type="Ensembl" id="ENSLLEP00000037097.1"/>
    </source>
</evidence>
<evidence type="ECO:0000256" key="3">
    <source>
        <dbReference type="ARBA" id="ARBA00022679"/>
    </source>
</evidence>
<evidence type="ECO:0000256" key="8">
    <source>
        <dbReference type="RuleBase" id="RU000304"/>
    </source>
</evidence>
<feature type="compositionally biased region" description="Polar residues" evidence="9">
    <location>
        <begin position="363"/>
        <end position="372"/>
    </location>
</feature>
<keyword evidence="13" id="KW-1185">Reference proteome</keyword>
<organism evidence="12 13">
    <name type="scientific">Leptobrachium leishanense</name>
    <name type="common">Leishan spiny toad</name>
    <dbReference type="NCBI Taxonomy" id="445787"/>
    <lineage>
        <taxon>Eukaryota</taxon>
        <taxon>Metazoa</taxon>
        <taxon>Chordata</taxon>
        <taxon>Craniata</taxon>
        <taxon>Vertebrata</taxon>
        <taxon>Euteleostomi</taxon>
        <taxon>Amphibia</taxon>
        <taxon>Batrachia</taxon>
        <taxon>Anura</taxon>
        <taxon>Pelobatoidea</taxon>
        <taxon>Megophryidae</taxon>
        <taxon>Leptobrachium</taxon>
    </lineage>
</organism>
<protein>
    <submittedName>
        <fullName evidence="12">Uncharacterized protein</fullName>
    </submittedName>
</protein>
<evidence type="ECO:0000256" key="5">
    <source>
        <dbReference type="ARBA" id="ARBA00022777"/>
    </source>
</evidence>
<sequence>MKGKTKKRKFEDKIPDKKESISGHAIEKPADPSNILDRLSFHRLLGEGCYGKVMLASDSITKQLYAVKIIKKHALLGNEDDSTFVERRVLEVAKGCPFLTDVYATMQTKDHLLFVMQYLPGGDLDQFMGKNGKLDINTARFFAAELVCGLQYLHKNGIIHRDIKPDNVLLDSQGHIKIADFGLALENVYRNQTAKGYAGTLGYVAPEMLRDQRYNAAVDWWSMGVMVYKMVTGEDPFYCGNSSDHMIRSALRDTPKYPSDLTPDTVDLLKKLLCKNPSKRLGKRGNIRNHPFFKSIDWNELEAGRVNPPFSLCTTSSPQTEDVLRKSEVLCAGDESERISPKDQRRFIGFSYISPKWMDMEQSTAGPSVQVSNKEERSGTSSATLQDKIEFMEIFSCHSETASCSSSRKGVKRRRSDRESGETPDIKKRKS</sequence>
<dbReference type="InterPro" id="IPR017441">
    <property type="entry name" value="Protein_kinase_ATP_BS"/>
</dbReference>
<dbReference type="FunFam" id="3.30.200.20:FF:000103">
    <property type="entry name" value="Protein kinase C"/>
    <property type="match status" value="1"/>
</dbReference>
<evidence type="ECO:0000313" key="13">
    <source>
        <dbReference type="Proteomes" id="UP000694569"/>
    </source>
</evidence>
<dbReference type="OrthoDB" id="9908094at2759"/>
<dbReference type="AlphaFoldDB" id="A0A8C5QGB6"/>
<dbReference type="Gene3D" id="1.10.510.10">
    <property type="entry name" value="Transferase(Phosphotransferase) domain 1"/>
    <property type="match status" value="1"/>
</dbReference>
<evidence type="ECO:0000256" key="6">
    <source>
        <dbReference type="ARBA" id="ARBA00022840"/>
    </source>
</evidence>
<keyword evidence="4 7" id="KW-0547">Nucleotide-binding</keyword>
<dbReference type="PROSITE" id="PS51285">
    <property type="entry name" value="AGC_KINASE_CTER"/>
    <property type="match status" value="1"/>
</dbReference>
<dbReference type="Ensembl" id="ENSLLET00000038525.1">
    <property type="protein sequence ID" value="ENSLLEP00000037097.1"/>
    <property type="gene ID" value="ENSLLEG00000023494.1"/>
</dbReference>
<feature type="compositionally biased region" description="Basic and acidic residues" evidence="9">
    <location>
        <begin position="9"/>
        <end position="29"/>
    </location>
</feature>
<keyword evidence="2" id="KW-0597">Phosphoprotein</keyword>
<dbReference type="PROSITE" id="PS00108">
    <property type="entry name" value="PROTEIN_KINASE_ST"/>
    <property type="match status" value="1"/>
</dbReference>
<dbReference type="GeneTree" id="ENSGT00940000155327"/>
<evidence type="ECO:0000256" key="2">
    <source>
        <dbReference type="ARBA" id="ARBA00022553"/>
    </source>
</evidence>
<dbReference type="InterPro" id="IPR000961">
    <property type="entry name" value="AGC-kinase_C"/>
</dbReference>
<evidence type="ECO:0000259" key="10">
    <source>
        <dbReference type="PROSITE" id="PS50011"/>
    </source>
</evidence>
<evidence type="ECO:0000256" key="7">
    <source>
        <dbReference type="PROSITE-ProRule" id="PRU10141"/>
    </source>
</evidence>
<dbReference type="FunFam" id="1.10.510.10:FF:000210">
    <property type="entry name" value="Non-specific serine/threonine protein kinase"/>
    <property type="match status" value="1"/>
</dbReference>
<keyword evidence="5" id="KW-0418">Kinase</keyword>
<dbReference type="GO" id="GO:0005524">
    <property type="term" value="F:ATP binding"/>
    <property type="evidence" value="ECO:0007669"/>
    <property type="project" value="UniProtKB-UniRule"/>
</dbReference>
<dbReference type="GO" id="GO:0004674">
    <property type="term" value="F:protein serine/threonine kinase activity"/>
    <property type="evidence" value="ECO:0007669"/>
    <property type="project" value="UniProtKB-KW"/>
</dbReference>
<dbReference type="SUPFAM" id="SSF56112">
    <property type="entry name" value="Protein kinase-like (PK-like)"/>
    <property type="match status" value="1"/>
</dbReference>
<accession>A0A8C5QGB6</accession>
<evidence type="ECO:0000259" key="11">
    <source>
        <dbReference type="PROSITE" id="PS51285"/>
    </source>
</evidence>
<dbReference type="PROSITE" id="PS00107">
    <property type="entry name" value="PROTEIN_KINASE_ATP"/>
    <property type="match status" value="1"/>
</dbReference>
<feature type="region of interest" description="Disordered" evidence="9">
    <location>
        <begin position="399"/>
        <end position="431"/>
    </location>
</feature>
<feature type="region of interest" description="Disordered" evidence="9">
    <location>
        <begin position="1"/>
        <end position="29"/>
    </location>
</feature>
<dbReference type="InterPro" id="IPR011009">
    <property type="entry name" value="Kinase-like_dom_sf"/>
</dbReference>
<keyword evidence="6 7" id="KW-0067">ATP-binding</keyword>
<keyword evidence="1 8" id="KW-0723">Serine/threonine-protein kinase</keyword>
<dbReference type="PROSITE" id="PS50011">
    <property type="entry name" value="PROTEIN_KINASE_DOM"/>
    <property type="match status" value="1"/>
</dbReference>
<dbReference type="Proteomes" id="UP000694569">
    <property type="component" value="Unplaced"/>
</dbReference>
<reference evidence="12" key="2">
    <citation type="submission" date="2025-09" db="UniProtKB">
        <authorList>
            <consortium name="Ensembl"/>
        </authorList>
    </citation>
    <scope>IDENTIFICATION</scope>
</reference>
<comment type="similarity">
    <text evidence="8">Belongs to the protein kinase superfamily.</text>
</comment>
<feature type="domain" description="Protein kinase" evidence="10">
    <location>
        <begin position="39"/>
        <end position="293"/>
    </location>
</feature>